<dbReference type="SUPFAM" id="SSF51126">
    <property type="entry name" value="Pectin lyase-like"/>
    <property type="match status" value="1"/>
</dbReference>
<dbReference type="InterPro" id="IPR011050">
    <property type="entry name" value="Pectin_lyase_fold/virulence"/>
</dbReference>
<dbReference type="EnsemblMetazoa" id="Aqu2.1.37664_001">
    <property type="protein sequence ID" value="Aqu2.1.37664_001"/>
    <property type="gene ID" value="Aqu2.1.37664"/>
</dbReference>
<protein>
    <recommendedName>
        <fullName evidence="3">Right handed beta helix domain-containing protein</fullName>
    </recommendedName>
</protein>
<evidence type="ECO:0000313" key="2">
    <source>
        <dbReference type="EnsemblMetazoa" id="Aqu2.1.37664_001"/>
    </source>
</evidence>
<dbReference type="SMART" id="SM00710">
    <property type="entry name" value="PbH1"/>
    <property type="match status" value="5"/>
</dbReference>
<evidence type="ECO:0008006" key="3">
    <source>
        <dbReference type="Google" id="ProtNLM"/>
    </source>
</evidence>
<feature type="signal peptide" evidence="1">
    <location>
        <begin position="1"/>
        <end position="16"/>
    </location>
</feature>
<organism evidence="2">
    <name type="scientific">Amphimedon queenslandica</name>
    <name type="common">Sponge</name>
    <dbReference type="NCBI Taxonomy" id="400682"/>
    <lineage>
        <taxon>Eukaryota</taxon>
        <taxon>Metazoa</taxon>
        <taxon>Porifera</taxon>
        <taxon>Demospongiae</taxon>
        <taxon>Heteroscleromorpha</taxon>
        <taxon>Haplosclerida</taxon>
        <taxon>Niphatidae</taxon>
        <taxon>Amphimedon</taxon>
    </lineage>
</organism>
<reference evidence="2" key="1">
    <citation type="submission" date="2017-05" db="UniProtKB">
        <authorList>
            <consortium name="EnsemblMetazoa"/>
        </authorList>
    </citation>
    <scope>IDENTIFICATION</scope>
</reference>
<proteinExistence type="predicted"/>
<accession>A0A1X7VD46</accession>
<sequence>MIFLLFLLLLLIQGFASNEIYISSNGTSEASCGSIHSPCLSLSDITQWENDTVVIIEGSIVLDRVIEIHAIHNLTFTSSSANGSNEKEKAAVINCVCPSYNNCGLIIEGCQDVTFNELSVFGCSMKYELHVLRRYYYRSGILMSATTSITINNVSISNNIGTGLILINAAGNITIEGSIFSNNSIPYALQQNGLNGKAVHGGAGLVILISACEITAMNCSYVSASGNYTIRGTVFIDNAVNLTSKNNRYWFLGYGGGLGILLILNVQWNTFNIENSNFTSNAANSGGGMVWHCARLCNNNEMNLSRCSFSNNYVSVNDSGGGALSMGIEPYSGNVSTNNNITVTEVTFSSNTGYYAGGVLVYCNALDSDKSIKSYNYVNFIESYWENNSGTANAAVYIEPNFKSQYYSTFTTKTTFKNCSFSHNTIQRYYDPAKAPSYTFKEDVGVFVIAKLTVYFKGSNTFYNNSGTALYIKSGSAFFKEGAVTEFISNRGFAGGAIRLVGYSNIQYNNDTNFTFINNSADVVGGAISASTATAISLSSHSCFLQYLNDENEHLYETNARFSFIDNWSSTGIADSIFLNTINPSRVCLLV</sequence>
<dbReference type="InterPro" id="IPR006626">
    <property type="entry name" value="PbH1"/>
</dbReference>
<keyword evidence="1" id="KW-0732">Signal</keyword>
<name>A0A1X7VD46_AMPQE</name>
<feature type="chain" id="PRO_5010882648" description="Right handed beta helix domain-containing protein" evidence="1">
    <location>
        <begin position="17"/>
        <end position="591"/>
    </location>
</feature>
<evidence type="ECO:0000256" key="1">
    <source>
        <dbReference type="SAM" id="SignalP"/>
    </source>
</evidence>
<dbReference type="AlphaFoldDB" id="A0A1X7VD46"/>
<dbReference type="InParanoid" id="A0A1X7VD46"/>